<dbReference type="GO" id="GO:0005829">
    <property type="term" value="C:cytosol"/>
    <property type="evidence" value="ECO:0007669"/>
    <property type="project" value="TreeGrafter"/>
</dbReference>
<evidence type="ECO:0000313" key="4">
    <source>
        <dbReference type="EMBL" id="KAG7664294.1"/>
    </source>
</evidence>
<comment type="caution">
    <text evidence="4">The sequence shown here is derived from an EMBL/GenBank/DDBJ whole genome shotgun (WGS) entry which is preliminary data.</text>
</comment>
<dbReference type="GO" id="GO:0005634">
    <property type="term" value="C:nucleus"/>
    <property type="evidence" value="ECO:0007669"/>
    <property type="project" value="TreeGrafter"/>
</dbReference>
<dbReference type="GO" id="GO:0006355">
    <property type="term" value="P:regulation of DNA-templated transcription"/>
    <property type="evidence" value="ECO:0007669"/>
    <property type="project" value="TreeGrafter"/>
</dbReference>
<feature type="domain" description="PRMT5 arginine-N-methyltransferase" evidence="2">
    <location>
        <begin position="200"/>
        <end position="346"/>
    </location>
</feature>
<dbReference type="Proteomes" id="UP000694255">
    <property type="component" value="Unassembled WGS sequence"/>
</dbReference>
<dbReference type="InterPro" id="IPR035075">
    <property type="entry name" value="PRMT5"/>
</dbReference>
<dbReference type="GeneID" id="73469010"/>
<dbReference type="InterPro" id="IPR025799">
    <property type="entry name" value="Arg_MeTrfase"/>
</dbReference>
<accession>A0A8J5V1B9</accession>
<dbReference type="Pfam" id="PF17286">
    <property type="entry name" value="PRMT5_C"/>
    <property type="match status" value="1"/>
</dbReference>
<dbReference type="GO" id="GO:0016274">
    <property type="term" value="F:protein-arginine N-methyltransferase activity"/>
    <property type="evidence" value="ECO:0007669"/>
    <property type="project" value="InterPro"/>
</dbReference>
<dbReference type="PANTHER" id="PTHR10738">
    <property type="entry name" value="PROTEIN ARGININE N-METHYLTRANSFERASE 5"/>
    <property type="match status" value="1"/>
</dbReference>
<reference evidence="4 5" key="1">
    <citation type="journal article" date="2021" name="DNA Res.">
        <title>Genome analysis of Candida subhashii reveals its hybrid nature and dual mitochondrial genome conformations.</title>
        <authorList>
            <person name="Mixao V."/>
            <person name="Hegedusova E."/>
            <person name="Saus E."/>
            <person name="Pryszcz L.P."/>
            <person name="Cillingova A."/>
            <person name="Nosek J."/>
            <person name="Gabaldon T."/>
        </authorList>
    </citation>
    <scope>NUCLEOTIDE SEQUENCE [LARGE SCALE GENOMIC DNA]</scope>
    <source>
        <strain evidence="4 5">CBS 10753</strain>
    </source>
</reference>
<proteinExistence type="predicted"/>
<feature type="domain" description="PRMT5 oligomerisation" evidence="3">
    <location>
        <begin position="358"/>
        <end position="492"/>
    </location>
</feature>
<dbReference type="InterPro" id="IPR035248">
    <property type="entry name" value="PRMT5_C"/>
</dbReference>
<sequence>MARHNGLVVCASSFSTIDKQYSQFEQNFKLLYLINDNQDLFENSLDYLLNKDPNWNRYTIIQTPTPVKDHKVEYVFEFHEVVSKPELTNKDINFYMIIDSTIINSIENWHKFNKFKRKFKDYSLALKLSNEDDQINKQYLDLWLTEAISFIYVPNKIKSFEFFKIFQFKSIPIPLLIMENAKDHEQVCLIKSQHRASPQFYLKPLQPLVENLSIGIYKQFEKDQTKYNQFAEAFELAINDLLLKKIPTIKILLIGPGNGKLLTKLWNIIKTNLDKFEIDAIEKNPICIGDLKDKNKKLWKSKIQLVEDDLRNLPGSEGDYNLVISELLGSFGDNELCPEILAQFNQPKPDLIMIPGDYTSYLQPIFTPVKLNTIALIKLTNYYPNSDPQPVWEWQHPEPHFQSTKSKKLTFINRYGYKVSGFLGWFNCTLYGHINIQIHDDQAKDYCKSWFPIYFPVKPKHVKPGDNLVVEFHRKKRDDLIWYEYEFQGKLYNQNGCDYLMHLS</sequence>
<gene>
    <name evidence="4" type="ORF">J8A68_002209</name>
</gene>
<dbReference type="Pfam" id="PF05185">
    <property type="entry name" value="PRMT5"/>
    <property type="match status" value="1"/>
</dbReference>
<organism evidence="4 5">
    <name type="scientific">[Candida] subhashii</name>
    <dbReference type="NCBI Taxonomy" id="561895"/>
    <lineage>
        <taxon>Eukaryota</taxon>
        <taxon>Fungi</taxon>
        <taxon>Dikarya</taxon>
        <taxon>Ascomycota</taxon>
        <taxon>Saccharomycotina</taxon>
        <taxon>Pichiomycetes</taxon>
        <taxon>Debaryomycetaceae</taxon>
        <taxon>Spathaspora</taxon>
    </lineage>
</organism>
<dbReference type="EMBL" id="JAGSYN010000100">
    <property type="protein sequence ID" value="KAG7664294.1"/>
    <property type="molecule type" value="Genomic_DNA"/>
</dbReference>
<dbReference type="RefSeq" id="XP_049264526.1">
    <property type="nucleotide sequence ID" value="XM_049405936.1"/>
</dbReference>
<keyword evidence="1" id="KW-0949">S-adenosyl-L-methionine</keyword>
<name>A0A8J5V1B9_9ASCO</name>
<evidence type="ECO:0000313" key="5">
    <source>
        <dbReference type="Proteomes" id="UP000694255"/>
    </source>
</evidence>
<keyword evidence="5" id="KW-1185">Reference proteome</keyword>
<evidence type="ECO:0000259" key="3">
    <source>
        <dbReference type="Pfam" id="PF17286"/>
    </source>
</evidence>
<dbReference type="AlphaFoldDB" id="A0A8J5V1B9"/>
<evidence type="ECO:0000259" key="2">
    <source>
        <dbReference type="Pfam" id="PF05185"/>
    </source>
</evidence>
<protein>
    <recommendedName>
        <fullName evidence="6">Protein arginine N-methyltransferase</fullName>
    </recommendedName>
</protein>
<dbReference type="OrthoDB" id="1368803at2759"/>
<dbReference type="PANTHER" id="PTHR10738:SF0">
    <property type="entry name" value="PROTEIN ARGININE N-METHYLTRANSFERASE 5"/>
    <property type="match status" value="1"/>
</dbReference>
<evidence type="ECO:0000256" key="1">
    <source>
        <dbReference type="ARBA" id="ARBA00022691"/>
    </source>
</evidence>
<evidence type="ECO:0008006" key="6">
    <source>
        <dbReference type="Google" id="ProtNLM"/>
    </source>
</evidence>